<proteinExistence type="predicted"/>
<dbReference type="Pfam" id="PF00293">
    <property type="entry name" value="NUDIX"/>
    <property type="match status" value="1"/>
</dbReference>
<dbReference type="PROSITE" id="PS51462">
    <property type="entry name" value="NUDIX"/>
    <property type="match status" value="1"/>
</dbReference>
<evidence type="ECO:0000313" key="4">
    <source>
        <dbReference type="EMBL" id="RDH90401.1"/>
    </source>
</evidence>
<dbReference type="Gene3D" id="3.90.79.10">
    <property type="entry name" value="Nucleoside Triphosphate Pyrophosphohydrolase"/>
    <property type="match status" value="1"/>
</dbReference>
<dbReference type="EMBL" id="QFXD01000166">
    <property type="protein sequence ID" value="RDH90401.1"/>
    <property type="molecule type" value="Genomic_DNA"/>
</dbReference>
<keyword evidence="2 4" id="KW-0378">Hydrolase</keyword>
<comment type="caution">
    <text evidence="4">The sequence shown here is derived from an EMBL/GenBank/DDBJ whole genome shotgun (WGS) entry which is preliminary data.</text>
</comment>
<dbReference type="PANTHER" id="PTHR43046:SF14">
    <property type="entry name" value="MUTT_NUDIX FAMILY PROTEIN"/>
    <property type="match status" value="1"/>
</dbReference>
<accession>A0A370DWS3</accession>
<evidence type="ECO:0000256" key="2">
    <source>
        <dbReference type="ARBA" id="ARBA00022801"/>
    </source>
</evidence>
<dbReference type="GO" id="GO:0016787">
    <property type="term" value="F:hydrolase activity"/>
    <property type="evidence" value="ECO:0007669"/>
    <property type="project" value="UniProtKB-KW"/>
</dbReference>
<evidence type="ECO:0000313" key="5">
    <source>
        <dbReference type="Proteomes" id="UP000255508"/>
    </source>
</evidence>
<dbReference type="AlphaFoldDB" id="A0A370DWS3"/>
<evidence type="ECO:0000259" key="3">
    <source>
        <dbReference type="PROSITE" id="PS51462"/>
    </source>
</evidence>
<sequence>MGNLIPGIRNAARALIVRDGHLLLLRKEDDELGERYALPGGAQEAGETLPVALNRECLEEINTEVMIRDLLHVADWFKPRDTIPPSIRQRVEFLFDCAVPENYQPRNGHRPDKHQVDVVWKKLGELQDIQLLPQALTGYLMDYPKGGKSVYLGTLD</sequence>
<dbReference type="InterPro" id="IPR015797">
    <property type="entry name" value="NUDIX_hydrolase-like_dom_sf"/>
</dbReference>
<evidence type="ECO:0000256" key="1">
    <source>
        <dbReference type="ARBA" id="ARBA00001946"/>
    </source>
</evidence>
<comment type="cofactor">
    <cofactor evidence="1">
        <name>Mg(2+)</name>
        <dbReference type="ChEBI" id="CHEBI:18420"/>
    </cofactor>
</comment>
<gene>
    <name evidence="4" type="ORF">DIZ79_09255</name>
</gene>
<dbReference type="PANTHER" id="PTHR43046">
    <property type="entry name" value="GDP-MANNOSE MANNOSYL HYDROLASE"/>
    <property type="match status" value="1"/>
</dbReference>
<reference evidence="4 5" key="1">
    <citation type="journal article" date="2018" name="ISME J.">
        <title>Endosymbiont genomes yield clues of tubeworm success.</title>
        <authorList>
            <person name="Li Y."/>
            <person name="Liles M.R."/>
            <person name="Halanych K.M."/>
        </authorList>
    </citation>
    <scope>NUCLEOTIDE SEQUENCE [LARGE SCALE GENOMIC DNA]</scope>
    <source>
        <strain evidence="4">A1422</strain>
    </source>
</reference>
<dbReference type="Proteomes" id="UP000255508">
    <property type="component" value="Unassembled WGS sequence"/>
</dbReference>
<feature type="domain" description="Nudix hydrolase" evidence="3">
    <location>
        <begin position="7"/>
        <end position="144"/>
    </location>
</feature>
<dbReference type="InterPro" id="IPR000086">
    <property type="entry name" value="NUDIX_hydrolase_dom"/>
</dbReference>
<dbReference type="SUPFAM" id="SSF55811">
    <property type="entry name" value="Nudix"/>
    <property type="match status" value="1"/>
</dbReference>
<organism evidence="4 5">
    <name type="scientific">endosymbiont of Lamellibrachia luymesi</name>
    <dbReference type="NCBI Taxonomy" id="2200907"/>
    <lineage>
        <taxon>Bacteria</taxon>
        <taxon>Pseudomonadati</taxon>
        <taxon>Pseudomonadota</taxon>
        <taxon>Gammaproteobacteria</taxon>
        <taxon>sulfur-oxidizing symbionts</taxon>
    </lineage>
</organism>
<protein>
    <submittedName>
        <fullName evidence="4">NUDIX hydrolase</fullName>
    </submittedName>
</protein>
<name>A0A370DWS3_9GAMM</name>